<dbReference type="RefSeq" id="WP_283414630.1">
    <property type="nucleotide sequence ID" value="NZ_FXUA01000010.1"/>
</dbReference>
<reference evidence="1 2" key="1">
    <citation type="submission" date="2017-05" db="EMBL/GenBank/DDBJ databases">
        <authorList>
            <person name="Varghese N."/>
            <person name="Submissions S."/>
        </authorList>
    </citation>
    <scope>NUCLEOTIDE SEQUENCE [LARGE SCALE GENOMIC DNA]</scope>
    <source>
        <strain evidence="1 2">DSM 15360</strain>
    </source>
</reference>
<dbReference type="EMBL" id="FXUA01000010">
    <property type="protein sequence ID" value="SMP34768.1"/>
    <property type="molecule type" value="Genomic_DNA"/>
</dbReference>
<accession>A0ABY1PHU0</accession>
<dbReference type="PROSITE" id="PS51257">
    <property type="entry name" value="PROKAR_LIPOPROTEIN"/>
    <property type="match status" value="1"/>
</dbReference>
<proteinExistence type="predicted"/>
<organism evidence="1 2">
    <name type="scientific">Algoriphagus winogradskyi</name>
    <dbReference type="NCBI Taxonomy" id="237017"/>
    <lineage>
        <taxon>Bacteria</taxon>
        <taxon>Pseudomonadati</taxon>
        <taxon>Bacteroidota</taxon>
        <taxon>Cytophagia</taxon>
        <taxon>Cytophagales</taxon>
        <taxon>Cyclobacteriaceae</taxon>
        <taxon>Algoriphagus</taxon>
    </lineage>
</organism>
<comment type="caution">
    <text evidence="1">The sequence shown here is derived from an EMBL/GenBank/DDBJ whole genome shotgun (WGS) entry which is preliminary data.</text>
</comment>
<keyword evidence="2" id="KW-1185">Reference proteome</keyword>
<evidence type="ECO:0000313" key="1">
    <source>
        <dbReference type="EMBL" id="SMP34768.1"/>
    </source>
</evidence>
<dbReference type="Proteomes" id="UP001157915">
    <property type="component" value="Unassembled WGS sequence"/>
</dbReference>
<name>A0ABY1PHU0_9BACT</name>
<evidence type="ECO:0000313" key="2">
    <source>
        <dbReference type="Proteomes" id="UP001157915"/>
    </source>
</evidence>
<protein>
    <recommendedName>
        <fullName evidence="3">DUF4136 domain-containing protein</fullName>
    </recommendedName>
</protein>
<gene>
    <name evidence="1" type="ORF">SAMN06265367_1108</name>
</gene>
<sequence length="182" mass="20805">MKNWFIILLLIFFSSCRSKNSSSLKKTSDTLSVEFSEYMFKNGPFRLHKQILIKQFTKDSTSYSYYDSLGTTLLRSYSLITDNDQIEINTNYPTSDYGNRLGLVYEENTIDTLQLLKYQILNPPLDGDGAIVICPEYGIVGQYSYTWGISNILTKWGEQEVPSQLVGILNSDKFISTTKLPK</sequence>
<evidence type="ECO:0008006" key="3">
    <source>
        <dbReference type="Google" id="ProtNLM"/>
    </source>
</evidence>